<dbReference type="SMART" id="SM00332">
    <property type="entry name" value="PP2Cc"/>
    <property type="match status" value="1"/>
</dbReference>
<comment type="caution">
    <text evidence="8">The sequence shown here is derived from an EMBL/GenBank/DDBJ whole genome shotgun (WGS) entry which is preliminary data.</text>
</comment>
<evidence type="ECO:0000256" key="2">
    <source>
        <dbReference type="ARBA" id="ARBA00022723"/>
    </source>
</evidence>
<dbReference type="GO" id="GO:0016020">
    <property type="term" value="C:membrane"/>
    <property type="evidence" value="ECO:0007669"/>
    <property type="project" value="UniProtKB-SubCell"/>
</dbReference>
<gene>
    <name evidence="8" type="ORF">N0F65_003113</name>
</gene>
<dbReference type="PANTHER" id="PTHR47992">
    <property type="entry name" value="PROTEIN PHOSPHATASE"/>
    <property type="match status" value="1"/>
</dbReference>
<protein>
    <recommendedName>
        <fullName evidence="7">PPM-type phosphatase domain-containing protein</fullName>
    </recommendedName>
</protein>
<evidence type="ECO:0000313" key="8">
    <source>
        <dbReference type="EMBL" id="DAZ98127.1"/>
    </source>
</evidence>
<dbReference type="Pfam" id="PF00481">
    <property type="entry name" value="PP2C"/>
    <property type="match status" value="1"/>
</dbReference>
<reference evidence="8" key="2">
    <citation type="journal article" date="2023" name="Microbiol Resour">
        <title>Decontamination and Annotation of the Draft Genome Sequence of the Oomycete Lagenidium giganteum ARSEF 373.</title>
        <authorList>
            <person name="Morgan W.R."/>
            <person name="Tartar A."/>
        </authorList>
    </citation>
    <scope>NUCLEOTIDE SEQUENCE</scope>
    <source>
        <strain evidence="8">ARSEF 373</strain>
    </source>
</reference>
<dbReference type="GO" id="GO:0046872">
    <property type="term" value="F:metal ion binding"/>
    <property type="evidence" value="ECO:0007669"/>
    <property type="project" value="UniProtKB-KW"/>
</dbReference>
<organism evidence="8 9">
    <name type="scientific">Lagenidium giganteum</name>
    <dbReference type="NCBI Taxonomy" id="4803"/>
    <lineage>
        <taxon>Eukaryota</taxon>
        <taxon>Sar</taxon>
        <taxon>Stramenopiles</taxon>
        <taxon>Oomycota</taxon>
        <taxon>Peronosporomycetes</taxon>
        <taxon>Pythiales</taxon>
        <taxon>Pythiaceae</taxon>
    </lineage>
</organism>
<keyword evidence="2" id="KW-0479">Metal-binding</keyword>
<dbReference type="PROSITE" id="PS01032">
    <property type="entry name" value="PPM_1"/>
    <property type="match status" value="1"/>
</dbReference>
<comment type="similarity">
    <text evidence="5">Belongs to the PP2C family.</text>
</comment>
<dbReference type="InterPro" id="IPR036457">
    <property type="entry name" value="PPM-type-like_dom_sf"/>
</dbReference>
<feature type="domain" description="PPM-type phosphatase" evidence="7">
    <location>
        <begin position="77"/>
        <end position="384"/>
    </location>
</feature>
<evidence type="ECO:0000256" key="3">
    <source>
        <dbReference type="ARBA" id="ARBA00022801"/>
    </source>
</evidence>
<evidence type="ECO:0000313" key="9">
    <source>
        <dbReference type="Proteomes" id="UP001146120"/>
    </source>
</evidence>
<evidence type="ECO:0000259" key="7">
    <source>
        <dbReference type="PROSITE" id="PS51746"/>
    </source>
</evidence>
<evidence type="ECO:0000256" key="5">
    <source>
        <dbReference type="RuleBase" id="RU003465"/>
    </source>
</evidence>
<reference evidence="8" key="1">
    <citation type="submission" date="2022-11" db="EMBL/GenBank/DDBJ databases">
        <authorList>
            <person name="Morgan W.R."/>
            <person name="Tartar A."/>
        </authorList>
    </citation>
    <scope>NUCLEOTIDE SEQUENCE</scope>
    <source>
        <strain evidence="8">ARSEF 373</strain>
    </source>
</reference>
<sequence length="385" mass="42918">MIGCGLSVVKTESTQAEHAPEEEDASVTAATVEKQKETAGTASTEPAPTNLVEMEKTLEEIRTHLRKRKTCGRSRFLVSTAAVRGDRSHMEDTSFVSSCKRFAAVFDGHGGADVSAHLRAALFPNLLARELDQLDRMAFKAESQKHSMIEHTLRLAFEKIDADVLARDEWRYQGSTAVGVLLFDDTIYCFNVGDSRAVLSRAGEAVDLSRDHKPNDPMEKARVEALGGTVRWYGYVDAQGEPIEEFGAYRVNGNLAVARAIGDRDARPYVCGECELKRFGRDYVKDEFIVIASDGLWDVFTSEEVVTFVHDVLTGELGGRESWRSGGHVDTRVPIFEWSHQYRSDTSMIKAAQMRRKSQIANYLVQEALFRGTSDNVSVIVVWLR</sequence>
<dbReference type="InterPro" id="IPR015655">
    <property type="entry name" value="PP2C"/>
</dbReference>
<keyword evidence="9" id="KW-1185">Reference proteome</keyword>
<evidence type="ECO:0000256" key="6">
    <source>
        <dbReference type="SAM" id="MobiDB-lite"/>
    </source>
</evidence>
<dbReference type="SUPFAM" id="SSF81606">
    <property type="entry name" value="PP2C-like"/>
    <property type="match status" value="1"/>
</dbReference>
<dbReference type="EMBL" id="DAKRPA010000115">
    <property type="protein sequence ID" value="DAZ98127.1"/>
    <property type="molecule type" value="Genomic_DNA"/>
</dbReference>
<evidence type="ECO:0000256" key="1">
    <source>
        <dbReference type="ARBA" id="ARBA00004170"/>
    </source>
</evidence>
<dbReference type="InterPro" id="IPR001932">
    <property type="entry name" value="PPM-type_phosphatase-like_dom"/>
</dbReference>
<name>A0AAV2YY78_9STRA</name>
<evidence type="ECO:0000256" key="4">
    <source>
        <dbReference type="ARBA" id="ARBA00022912"/>
    </source>
</evidence>
<feature type="region of interest" description="Disordered" evidence="6">
    <location>
        <begin position="12"/>
        <end position="45"/>
    </location>
</feature>
<dbReference type="PROSITE" id="PS51746">
    <property type="entry name" value="PPM_2"/>
    <property type="match status" value="1"/>
</dbReference>
<proteinExistence type="inferred from homology"/>
<dbReference type="Gene3D" id="3.60.40.10">
    <property type="entry name" value="PPM-type phosphatase domain"/>
    <property type="match status" value="1"/>
</dbReference>
<dbReference type="FunFam" id="3.60.40.10:FF:000089">
    <property type="entry name" value="Protein phosphatase 2C 71"/>
    <property type="match status" value="1"/>
</dbReference>
<dbReference type="AlphaFoldDB" id="A0AAV2YY78"/>
<keyword evidence="4 5" id="KW-0904">Protein phosphatase</keyword>
<accession>A0AAV2YY78</accession>
<keyword evidence="3 5" id="KW-0378">Hydrolase</keyword>
<comment type="subcellular location">
    <subcellularLocation>
        <location evidence="1">Membrane</location>
        <topology evidence="1">Peripheral membrane protein</topology>
    </subcellularLocation>
</comment>
<dbReference type="GO" id="GO:0004722">
    <property type="term" value="F:protein serine/threonine phosphatase activity"/>
    <property type="evidence" value="ECO:0007669"/>
    <property type="project" value="InterPro"/>
</dbReference>
<dbReference type="InterPro" id="IPR000222">
    <property type="entry name" value="PP2C_BS"/>
</dbReference>
<dbReference type="Proteomes" id="UP001146120">
    <property type="component" value="Unassembled WGS sequence"/>
</dbReference>
<dbReference type="CDD" id="cd00143">
    <property type="entry name" value="PP2Cc"/>
    <property type="match status" value="1"/>
</dbReference>